<feature type="non-terminal residue" evidence="4">
    <location>
        <position position="199"/>
    </location>
</feature>
<keyword evidence="2" id="KW-1133">Transmembrane helix</keyword>
<dbReference type="Proteomes" id="UP001497497">
    <property type="component" value="Unassembled WGS sequence"/>
</dbReference>
<dbReference type="InterPro" id="IPR036392">
    <property type="entry name" value="PLAT/LH2_dom_sf"/>
</dbReference>
<keyword evidence="5" id="KW-1185">Reference proteome</keyword>
<dbReference type="Pfam" id="PF01477">
    <property type="entry name" value="PLAT"/>
    <property type="match status" value="1"/>
</dbReference>
<dbReference type="GO" id="GO:0050982">
    <property type="term" value="P:detection of mechanical stimulus"/>
    <property type="evidence" value="ECO:0007669"/>
    <property type="project" value="TreeGrafter"/>
</dbReference>
<proteinExistence type="predicted"/>
<dbReference type="SUPFAM" id="SSF49723">
    <property type="entry name" value="Lipase/lipooxygenase domain (PLAT/LH2 domain)"/>
    <property type="match status" value="1"/>
</dbReference>
<name>A0AAV2HE69_LYMST</name>
<gene>
    <name evidence="4" type="ORF">GSLYS_00005673001</name>
</gene>
<evidence type="ECO:0000313" key="5">
    <source>
        <dbReference type="Proteomes" id="UP001497497"/>
    </source>
</evidence>
<dbReference type="PANTHER" id="PTHR10877:SF194">
    <property type="entry name" value="LOCATION OF VULVA DEFECTIVE 1"/>
    <property type="match status" value="1"/>
</dbReference>
<keyword evidence="2" id="KW-0812">Transmembrane</keyword>
<evidence type="ECO:0000256" key="2">
    <source>
        <dbReference type="SAM" id="Phobius"/>
    </source>
</evidence>
<dbReference type="InterPro" id="IPR051223">
    <property type="entry name" value="Polycystin"/>
</dbReference>
<dbReference type="Gene3D" id="2.60.60.20">
    <property type="entry name" value="PLAT/LH2 domain"/>
    <property type="match status" value="1"/>
</dbReference>
<protein>
    <recommendedName>
        <fullName evidence="3">PLAT domain-containing protein</fullName>
    </recommendedName>
</protein>
<evidence type="ECO:0000256" key="1">
    <source>
        <dbReference type="PROSITE-ProRule" id="PRU00152"/>
    </source>
</evidence>
<reference evidence="4 5" key="1">
    <citation type="submission" date="2024-04" db="EMBL/GenBank/DDBJ databases">
        <authorList>
            <consortium name="Genoscope - CEA"/>
            <person name="William W."/>
        </authorList>
    </citation>
    <scope>NUCLEOTIDE SEQUENCE [LARGE SCALE GENOMIC DNA]</scope>
</reference>
<accession>A0AAV2HE69</accession>
<comment type="caution">
    <text evidence="1">Lacks conserved residue(s) required for the propagation of feature annotation.</text>
</comment>
<evidence type="ECO:0000313" key="4">
    <source>
        <dbReference type="EMBL" id="CAL1531578.1"/>
    </source>
</evidence>
<dbReference type="PANTHER" id="PTHR10877">
    <property type="entry name" value="POLYCYSTIN FAMILY MEMBER"/>
    <property type="match status" value="1"/>
</dbReference>
<feature type="transmembrane region" description="Helical" evidence="2">
    <location>
        <begin position="47"/>
        <end position="68"/>
    </location>
</feature>
<dbReference type="FunFam" id="2.60.60.20:FF:000022">
    <property type="entry name" value="Uncharacterized protein"/>
    <property type="match status" value="1"/>
</dbReference>
<organism evidence="4 5">
    <name type="scientific">Lymnaea stagnalis</name>
    <name type="common">Great pond snail</name>
    <name type="synonym">Helix stagnalis</name>
    <dbReference type="NCBI Taxonomy" id="6523"/>
    <lineage>
        <taxon>Eukaryota</taxon>
        <taxon>Metazoa</taxon>
        <taxon>Spiralia</taxon>
        <taxon>Lophotrochozoa</taxon>
        <taxon>Mollusca</taxon>
        <taxon>Gastropoda</taxon>
        <taxon>Heterobranchia</taxon>
        <taxon>Euthyneura</taxon>
        <taxon>Panpulmonata</taxon>
        <taxon>Hygrophila</taxon>
        <taxon>Lymnaeoidea</taxon>
        <taxon>Lymnaeidae</taxon>
        <taxon>Lymnaea</taxon>
    </lineage>
</organism>
<sequence length="199" mass="22295">MTKSNGSTLCTCNDGTEIINGLSFSFVPNTIHFGTVFSKFDIKGQGLLIGVLLGLYLIFTIICLWAHYKDRKGMLQWGVFPLADNYADDNYYYLVTVHTGLRKSAGTKSEVSFCLYGEEDETGVRILSDGVKERFPTGSICNLVMACPSTLGDLQCLRIWHDGSGEGNWANWYLDRVDVIDIQTGRANYFLCEEWLTPE</sequence>
<dbReference type="AlphaFoldDB" id="A0AAV2HE69"/>
<dbReference type="InterPro" id="IPR001024">
    <property type="entry name" value="PLAT/LH2_dom"/>
</dbReference>
<dbReference type="EMBL" id="CAXITT010000093">
    <property type="protein sequence ID" value="CAL1531578.1"/>
    <property type="molecule type" value="Genomic_DNA"/>
</dbReference>
<keyword evidence="2" id="KW-0472">Membrane</keyword>
<evidence type="ECO:0000259" key="3">
    <source>
        <dbReference type="PROSITE" id="PS50095"/>
    </source>
</evidence>
<dbReference type="GO" id="GO:0016020">
    <property type="term" value="C:membrane"/>
    <property type="evidence" value="ECO:0007669"/>
    <property type="project" value="TreeGrafter"/>
</dbReference>
<dbReference type="PROSITE" id="PS50095">
    <property type="entry name" value="PLAT"/>
    <property type="match status" value="1"/>
</dbReference>
<dbReference type="SMART" id="SM00308">
    <property type="entry name" value="LH2"/>
    <property type="match status" value="1"/>
</dbReference>
<dbReference type="GO" id="GO:0005262">
    <property type="term" value="F:calcium channel activity"/>
    <property type="evidence" value="ECO:0007669"/>
    <property type="project" value="TreeGrafter"/>
</dbReference>
<feature type="domain" description="PLAT" evidence="3">
    <location>
        <begin position="91"/>
        <end position="199"/>
    </location>
</feature>
<comment type="caution">
    <text evidence="4">The sequence shown here is derived from an EMBL/GenBank/DDBJ whole genome shotgun (WGS) entry which is preliminary data.</text>
</comment>